<dbReference type="EMBL" id="WNYA01000006">
    <property type="protein sequence ID" value="KAG8566426.1"/>
    <property type="molecule type" value="Genomic_DNA"/>
</dbReference>
<protein>
    <submittedName>
        <fullName evidence="1">Uncharacterized protein</fullName>
    </submittedName>
</protein>
<accession>A0AAV7AYZ4</accession>
<comment type="caution">
    <text evidence="1">The sequence shown here is derived from an EMBL/GenBank/DDBJ whole genome shotgun (WGS) entry which is preliminary data.</text>
</comment>
<proteinExistence type="predicted"/>
<dbReference type="Proteomes" id="UP000824782">
    <property type="component" value="Unassembled WGS sequence"/>
</dbReference>
<reference evidence="1" key="1">
    <citation type="thesis" date="2020" institute="ProQuest LLC" country="789 East Eisenhower Parkway, Ann Arbor, MI, USA">
        <title>Comparative Genomics and Chromosome Evolution.</title>
        <authorList>
            <person name="Mudd A.B."/>
        </authorList>
    </citation>
    <scope>NUCLEOTIDE SEQUENCE</scope>
    <source>
        <strain evidence="1">237g6f4</strain>
        <tissue evidence="1">Blood</tissue>
    </source>
</reference>
<name>A0AAV7AYZ4_ENGPU</name>
<evidence type="ECO:0000313" key="2">
    <source>
        <dbReference type="Proteomes" id="UP000824782"/>
    </source>
</evidence>
<sequence length="45" mass="4737">MCLGAQNDTDRHLEAHASLCELESWSGGWAVAATHSGVNVPGGWD</sequence>
<dbReference type="AlphaFoldDB" id="A0AAV7AYZ4"/>
<keyword evidence="2" id="KW-1185">Reference proteome</keyword>
<gene>
    <name evidence="1" type="ORF">GDO81_013248</name>
</gene>
<organism evidence="1 2">
    <name type="scientific">Engystomops pustulosus</name>
    <name type="common">Tungara frog</name>
    <name type="synonym">Physalaemus pustulosus</name>
    <dbReference type="NCBI Taxonomy" id="76066"/>
    <lineage>
        <taxon>Eukaryota</taxon>
        <taxon>Metazoa</taxon>
        <taxon>Chordata</taxon>
        <taxon>Craniata</taxon>
        <taxon>Vertebrata</taxon>
        <taxon>Euteleostomi</taxon>
        <taxon>Amphibia</taxon>
        <taxon>Batrachia</taxon>
        <taxon>Anura</taxon>
        <taxon>Neobatrachia</taxon>
        <taxon>Hyloidea</taxon>
        <taxon>Leptodactylidae</taxon>
        <taxon>Leiuperinae</taxon>
        <taxon>Engystomops</taxon>
    </lineage>
</organism>
<evidence type="ECO:0000313" key="1">
    <source>
        <dbReference type="EMBL" id="KAG8566426.1"/>
    </source>
</evidence>